<dbReference type="GO" id="GO:0016787">
    <property type="term" value="F:hydrolase activity"/>
    <property type="evidence" value="ECO:0007669"/>
    <property type="project" value="UniProtKB-KW"/>
</dbReference>
<proteinExistence type="predicted"/>
<dbReference type="OrthoDB" id="408631at2759"/>
<dbReference type="STRING" id="2656787.A0A370TV37"/>
<keyword evidence="1" id="KW-0378">Hydrolase</keyword>
<evidence type="ECO:0000313" key="3">
    <source>
        <dbReference type="EMBL" id="RDL39386.1"/>
    </source>
</evidence>
<gene>
    <name evidence="3" type="ORF">BP5553_03726</name>
</gene>
<dbReference type="InterPro" id="IPR013094">
    <property type="entry name" value="AB_hydrolase_3"/>
</dbReference>
<dbReference type="AlphaFoldDB" id="A0A370TV37"/>
<keyword evidence="4" id="KW-1185">Reference proteome</keyword>
<dbReference type="SUPFAM" id="SSF53474">
    <property type="entry name" value="alpha/beta-Hydrolases"/>
    <property type="match status" value="1"/>
</dbReference>
<evidence type="ECO:0000313" key="4">
    <source>
        <dbReference type="Proteomes" id="UP000254866"/>
    </source>
</evidence>
<dbReference type="InterPro" id="IPR029058">
    <property type="entry name" value="AB_hydrolase_fold"/>
</dbReference>
<evidence type="ECO:0000259" key="2">
    <source>
        <dbReference type="Pfam" id="PF07859"/>
    </source>
</evidence>
<dbReference type="Pfam" id="PF07859">
    <property type="entry name" value="Abhydrolase_3"/>
    <property type="match status" value="1"/>
</dbReference>
<feature type="domain" description="Alpha/beta hydrolase fold-3" evidence="2">
    <location>
        <begin position="113"/>
        <end position="323"/>
    </location>
</feature>
<accession>A0A370TV37</accession>
<dbReference type="Proteomes" id="UP000254866">
    <property type="component" value="Unassembled WGS sequence"/>
</dbReference>
<dbReference type="InterPro" id="IPR050300">
    <property type="entry name" value="GDXG_lipolytic_enzyme"/>
</dbReference>
<dbReference type="Gene3D" id="3.40.50.1820">
    <property type="entry name" value="alpha/beta hydrolase"/>
    <property type="match status" value="1"/>
</dbReference>
<name>A0A370TV37_9HELO</name>
<organism evidence="3 4">
    <name type="scientific">Venustampulla echinocandica</name>
    <dbReference type="NCBI Taxonomy" id="2656787"/>
    <lineage>
        <taxon>Eukaryota</taxon>
        <taxon>Fungi</taxon>
        <taxon>Dikarya</taxon>
        <taxon>Ascomycota</taxon>
        <taxon>Pezizomycotina</taxon>
        <taxon>Leotiomycetes</taxon>
        <taxon>Helotiales</taxon>
        <taxon>Pleuroascaceae</taxon>
        <taxon>Venustampulla</taxon>
    </lineage>
</organism>
<comment type="caution">
    <text evidence="3">The sequence shown here is derived from an EMBL/GenBank/DDBJ whole genome shotgun (WGS) entry which is preliminary data.</text>
</comment>
<evidence type="ECO:0000256" key="1">
    <source>
        <dbReference type="ARBA" id="ARBA00022801"/>
    </source>
</evidence>
<protein>
    <recommendedName>
        <fullName evidence="2">Alpha/beta hydrolase fold-3 domain-containing protein</fullName>
    </recommendedName>
</protein>
<reference evidence="3 4" key="1">
    <citation type="journal article" date="2018" name="IMA Fungus">
        <title>IMA Genome-F 9: Draft genome sequence of Annulohypoxylon stygium, Aspergillus mulundensis, Berkeleyomyces basicola (syn. Thielaviopsis basicola), Ceratocystis smalleyi, two Cercospora beticola strains, Coleophoma cylindrospora, Fusarium fracticaudum, Phialophora cf. hyalina, and Morchella septimelata.</title>
        <authorList>
            <person name="Wingfield B.D."/>
            <person name="Bills G.F."/>
            <person name="Dong Y."/>
            <person name="Huang W."/>
            <person name="Nel W.J."/>
            <person name="Swalarsk-Parry B.S."/>
            <person name="Vaghefi N."/>
            <person name="Wilken P.M."/>
            <person name="An Z."/>
            <person name="de Beer Z.W."/>
            <person name="De Vos L."/>
            <person name="Chen L."/>
            <person name="Duong T.A."/>
            <person name="Gao Y."/>
            <person name="Hammerbacher A."/>
            <person name="Kikkert J.R."/>
            <person name="Li Y."/>
            <person name="Li H."/>
            <person name="Li K."/>
            <person name="Li Q."/>
            <person name="Liu X."/>
            <person name="Ma X."/>
            <person name="Naidoo K."/>
            <person name="Pethybridge S.J."/>
            <person name="Sun J."/>
            <person name="Steenkamp E.T."/>
            <person name="van der Nest M.A."/>
            <person name="van Wyk S."/>
            <person name="Wingfield M.J."/>
            <person name="Xiong C."/>
            <person name="Yue Q."/>
            <person name="Zhang X."/>
        </authorList>
    </citation>
    <scope>NUCLEOTIDE SEQUENCE [LARGE SCALE GENOMIC DNA]</scope>
    <source>
        <strain evidence="3 4">BP 5553</strain>
    </source>
</reference>
<dbReference type="GeneID" id="43596575"/>
<dbReference type="PANTHER" id="PTHR48081">
    <property type="entry name" value="AB HYDROLASE SUPERFAMILY PROTEIN C4A8.06C"/>
    <property type="match status" value="1"/>
</dbReference>
<dbReference type="RefSeq" id="XP_031872042.1">
    <property type="nucleotide sequence ID" value="XM_032012349.1"/>
</dbReference>
<sequence length="351" mass="39198">MPLKSDIVFDAAKFDPANYSEQANNFNKNLIALSAKNPNWWDVCLPQRSKVGAVKYREMQSRGELAGPPPPVLPQGINFKIPSRDSGRDIPCRIMYPSSRESEEDRRHCKGTIMHIHGGGWVIGDESSYDTLIQFYANVGDLAVLSVGYRLAPENPFPKGPEDCQDVAEYLVKNSEKEYGGPLRFIGGESAGGHLSLLTTFHLLKTFPTFTLAGLLLHFGAYDLSHLPLYYNMTDAPIIPQIVSKHFIDAFLPNMSLEQRNDPSVSPMYEDLAPFRGRLPSALFTCGTVDPLLDDSVFMGTRWTMYGGETYIKIYTGAPHAFVVFPREMLKEAGEGIQDTKEYIELCMARV</sequence>
<dbReference type="EMBL" id="NPIC01000002">
    <property type="protein sequence ID" value="RDL39386.1"/>
    <property type="molecule type" value="Genomic_DNA"/>
</dbReference>